<sequence>MTGAPEAPGVGGASRTLPSRTRRVGMLPAALGLGAALLLTGCSAGQITQTGSQVPVIAGADADAGTIAVRDAKLTFPTEQDPPAYPAGSDAPVSVTIVNRGTGADTLLSVTSPSAESVTVEGDTALPAGTKLVATGLGEATSELETSTPEAGEPSAEMSQSAPETDAAQSGQDVADIGVLSLTLVGLHDEVHPGVNVELVFEFENAGSLSVQVPVGEDPEPATRGD</sequence>
<accession>A0ABT1JJG6</accession>
<comment type="caution">
    <text evidence="2">The sequence shown here is derived from an EMBL/GenBank/DDBJ whole genome shotgun (WGS) entry which is preliminary data.</text>
</comment>
<feature type="compositionally biased region" description="Polar residues" evidence="1">
    <location>
        <begin position="157"/>
        <end position="171"/>
    </location>
</feature>
<evidence type="ECO:0000313" key="2">
    <source>
        <dbReference type="EMBL" id="MCP2332655.1"/>
    </source>
</evidence>
<feature type="region of interest" description="Disordered" evidence="1">
    <location>
        <begin position="1"/>
        <end position="21"/>
    </location>
</feature>
<dbReference type="InterPro" id="IPR007410">
    <property type="entry name" value="LpqE-like"/>
</dbReference>
<name>A0ABT1JJG6_ACTCY</name>
<dbReference type="Proteomes" id="UP000791080">
    <property type="component" value="Unassembled WGS sequence"/>
</dbReference>
<dbReference type="InterPro" id="IPR036182">
    <property type="entry name" value="PCuAC_sf"/>
</dbReference>
<protein>
    <recommendedName>
        <fullName evidence="4">Copper(I)-binding protein</fullName>
    </recommendedName>
</protein>
<dbReference type="Pfam" id="PF04314">
    <property type="entry name" value="PCuAC"/>
    <property type="match status" value="1"/>
</dbReference>
<organism evidence="2 3">
    <name type="scientific">Actinoalloteichus caeruleus DSM 43889</name>
    <dbReference type="NCBI Taxonomy" id="1120930"/>
    <lineage>
        <taxon>Bacteria</taxon>
        <taxon>Bacillati</taxon>
        <taxon>Actinomycetota</taxon>
        <taxon>Actinomycetes</taxon>
        <taxon>Pseudonocardiales</taxon>
        <taxon>Pseudonocardiaceae</taxon>
        <taxon>Actinoalloteichus</taxon>
        <taxon>Actinoalloteichus cyanogriseus</taxon>
    </lineage>
</organism>
<evidence type="ECO:0000313" key="3">
    <source>
        <dbReference type="Proteomes" id="UP000791080"/>
    </source>
</evidence>
<dbReference type="RefSeq" id="WP_155886030.1">
    <property type="nucleotide sequence ID" value="NZ_AUBJ02000001.1"/>
</dbReference>
<dbReference type="EMBL" id="AUBJ02000001">
    <property type="protein sequence ID" value="MCP2332655.1"/>
    <property type="molecule type" value="Genomic_DNA"/>
</dbReference>
<reference evidence="2 3" key="1">
    <citation type="submission" date="2022-06" db="EMBL/GenBank/DDBJ databases">
        <title>Genomic Encyclopedia of Type Strains, Phase I: the one thousand microbial genomes (KMG-I) project.</title>
        <authorList>
            <person name="Kyrpides N."/>
        </authorList>
    </citation>
    <scope>NUCLEOTIDE SEQUENCE [LARGE SCALE GENOMIC DNA]</scope>
    <source>
        <strain evidence="2 3">DSM 43889</strain>
    </source>
</reference>
<dbReference type="Gene3D" id="2.60.40.1890">
    <property type="entry name" value="PCu(A)C copper chaperone"/>
    <property type="match status" value="1"/>
</dbReference>
<evidence type="ECO:0000256" key="1">
    <source>
        <dbReference type="SAM" id="MobiDB-lite"/>
    </source>
</evidence>
<gene>
    <name evidence="2" type="ORF">G443_002925</name>
</gene>
<keyword evidence="3" id="KW-1185">Reference proteome</keyword>
<proteinExistence type="predicted"/>
<evidence type="ECO:0008006" key="4">
    <source>
        <dbReference type="Google" id="ProtNLM"/>
    </source>
</evidence>
<feature type="region of interest" description="Disordered" evidence="1">
    <location>
        <begin position="140"/>
        <end position="171"/>
    </location>
</feature>